<protein>
    <submittedName>
        <fullName evidence="1">Uncharacterized protein</fullName>
    </submittedName>
</protein>
<evidence type="ECO:0000313" key="2">
    <source>
        <dbReference type="Proteomes" id="UP001642540"/>
    </source>
</evidence>
<evidence type="ECO:0000313" key="1">
    <source>
        <dbReference type="EMBL" id="CAL8144346.1"/>
    </source>
</evidence>
<dbReference type="PANTHER" id="PTHR35263:SF1">
    <property type="entry name" value="TESTIS-EXPRESSED PROTEIN 49"/>
    <property type="match status" value="1"/>
</dbReference>
<sequence>MSYCDDCQPLSFCDLFRNPCQVSELQLEADANTRANSSVYFVGTTKHGYQRPIMEAINPCYKDPVVGKPALKEFLPKPGDTDYARQAERFHFIDIYSGLVNGVNYGKFQRLYGHKRRHARAEFGPNQKFCVPIASSMNYGWWQRDLNCLDRTNWYKPNQRHPQKRSEMTIFVDEMGRTTPNFRLF</sequence>
<dbReference type="PANTHER" id="PTHR35263">
    <property type="entry name" value="TESTIS-EXPRESSED PROTEIN 49"/>
    <property type="match status" value="1"/>
</dbReference>
<proteinExistence type="predicted"/>
<keyword evidence="2" id="KW-1185">Reference proteome</keyword>
<dbReference type="Proteomes" id="UP001642540">
    <property type="component" value="Unassembled WGS sequence"/>
</dbReference>
<accession>A0ABP1S5Y7</accession>
<gene>
    <name evidence="1" type="ORF">ODALV1_LOCUS30166</name>
</gene>
<reference evidence="1 2" key="1">
    <citation type="submission" date="2024-08" db="EMBL/GenBank/DDBJ databases">
        <authorList>
            <person name="Cucini C."/>
            <person name="Frati F."/>
        </authorList>
    </citation>
    <scope>NUCLEOTIDE SEQUENCE [LARGE SCALE GENOMIC DNA]</scope>
</reference>
<name>A0ABP1S5Y7_9HEXA</name>
<dbReference type="EMBL" id="CAXLJM020000160">
    <property type="protein sequence ID" value="CAL8144346.1"/>
    <property type="molecule type" value="Genomic_DNA"/>
</dbReference>
<comment type="caution">
    <text evidence="1">The sequence shown here is derived from an EMBL/GenBank/DDBJ whole genome shotgun (WGS) entry which is preliminary data.</text>
</comment>
<organism evidence="1 2">
    <name type="scientific">Orchesella dallaii</name>
    <dbReference type="NCBI Taxonomy" id="48710"/>
    <lineage>
        <taxon>Eukaryota</taxon>
        <taxon>Metazoa</taxon>
        <taxon>Ecdysozoa</taxon>
        <taxon>Arthropoda</taxon>
        <taxon>Hexapoda</taxon>
        <taxon>Collembola</taxon>
        <taxon>Entomobryomorpha</taxon>
        <taxon>Entomobryoidea</taxon>
        <taxon>Orchesellidae</taxon>
        <taxon>Orchesellinae</taxon>
        <taxon>Orchesella</taxon>
    </lineage>
</organism>
<dbReference type="Pfam" id="PF22593">
    <property type="entry name" value="SPMIP11"/>
    <property type="match status" value="1"/>
</dbReference>
<dbReference type="InterPro" id="IPR038775">
    <property type="entry name" value="SPMIP11"/>
</dbReference>